<evidence type="ECO:0000256" key="1">
    <source>
        <dbReference type="SAM" id="Phobius"/>
    </source>
</evidence>
<sequence length="333" mass="34171">MAEFVDKAYFDSKLAELDSKIPQAIQQAVQQAFTANAEALAAAAEAAVAAAEAAAAAALAAAEAAPAAAEAVEAAAAAVEAAAPAAAAAEAAAAASESKLLIGPRGPWRQPGLPRWFSRFPTQMPLRFPTTASGRTSKLRLGAVGLGPGSTKDRTAGGGRLRQLGRGHTRRLAAAPDAAAKVRSACTAAPASAAACFLYARPSRTAVAAVLRWAMAGRVEAALGRIGGWLYGAVLTAVLAVLLPTAVWGWALLPQLLYDISKGLGQAADGYKAVHQPSGLRRAHARRTVRLREGGPSKQRYMHMQGRKKLRREQAAAAAAAGMANEAAVYGLV</sequence>
<evidence type="ECO:0000313" key="2">
    <source>
        <dbReference type="EMBL" id="KAG2491255.1"/>
    </source>
</evidence>
<keyword evidence="3" id="KW-1185">Reference proteome</keyword>
<gene>
    <name evidence="2" type="ORF">HYH03_010462</name>
</gene>
<evidence type="ECO:0000313" key="3">
    <source>
        <dbReference type="Proteomes" id="UP000612055"/>
    </source>
</evidence>
<dbReference type="Proteomes" id="UP000612055">
    <property type="component" value="Unassembled WGS sequence"/>
</dbReference>
<dbReference type="AlphaFoldDB" id="A0A835Y2A3"/>
<reference evidence="2" key="1">
    <citation type="journal article" date="2020" name="bioRxiv">
        <title>Comparative genomics of Chlamydomonas.</title>
        <authorList>
            <person name="Craig R.J."/>
            <person name="Hasan A.R."/>
            <person name="Ness R.W."/>
            <person name="Keightley P.D."/>
        </authorList>
    </citation>
    <scope>NUCLEOTIDE SEQUENCE</scope>
    <source>
        <strain evidence="2">CCAP 11/70</strain>
    </source>
</reference>
<feature type="transmembrane region" description="Helical" evidence="1">
    <location>
        <begin position="229"/>
        <end position="253"/>
    </location>
</feature>
<keyword evidence="1" id="KW-0812">Transmembrane</keyword>
<organism evidence="2 3">
    <name type="scientific">Edaphochlamys debaryana</name>
    <dbReference type="NCBI Taxonomy" id="47281"/>
    <lineage>
        <taxon>Eukaryota</taxon>
        <taxon>Viridiplantae</taxon>
        <taxon>Chlorophyta</taxon>
        <taxon>core chlorophytes</taxon>
        <taxon>Chlorophyceae</taxon>
        <taxon>CS clade</taxon>
        <taxon>Chlamydomonadales</taxon>
        <taxon>Chlamydomonadales incertae sedis</taxon>
        <taxon>Edaphochlamys</taxon>
    </lineage>
</organism>
<dbReference type="EMBL" id="JAEHOE010000055">
    <property type="protein sequence ID" value="KAG2491255.1"/>
    <property type="molecule type" value="Genomic_DNA"/>
</dbReference>
<comment type="caution">
    <text evidence="2">The sequence shown here is derived from an EMBL/GenBank/DDBJ whole genome shotgun (WGS) entry which is preliminary data.</text>
</comment>
<keyword evidence="1" id="KW-0472">Membrane</keyword>
<accession>A0A835Y2A3</accession>
<proteinExistence type="predicted"/>
<protein>
    <submittedName>
        <fullName evidence="2">Uncharacterized protein</fullName>
    </submittedName>
</protein>
<name>A0A835Y2A3_9CHLO</name>
<keyword evidence="1" id="KW-1133">Transmembrane helix</keyword>